<dbReference type="InterPro" id="IPR013525">
    <property type="entry name" value="ABC2_TM"/>
</dbReference>
<dbReference type="PANTHER" id="PTHR30294">
    <property type="entry name" value="MEMBRANE COMPONENT OF ABC TRANSPORTER YHHJ-RELATED"/>
    <property type="match status" value="1"/>
</dbReference>
<evidence type="ECO:0000256" key="1">
    <source>
        <dbReference type="ARBA" id="ARBA00004651"/>
    </source>
</evidence>
<evidence type="ECO:0000256" key="6">
    <source>
        <dbReference type="SAM" id="Coils"/>
    </source>
</evidence>
<reference evidence="9 10" key="1">
    <citation type="submission" date="2024-09" db="EMBL/GenBank/DDBJ databases">
        <authorList>
            <person name="Sun Q."/>
            <person name="Mori K."/>
        </authorList>
    </citation>
    <scope>NUCLEOTIDE SEQUENCE [LARGE SCALE GENOMIC DNA]</scope>
    <source>
        <strain evidence="9 10">CGMCC 1.9126</strain>
    </source>
</reference>
<comment type="subcellular location">
    <subcellularLocation>
        <location evidence="1">Cell membrane</location>
        <topology evidence="1">Multi-pass membrane protein</topology>
    </subcellularLocation>
</comment>
<dbReference type="Pfam" id="PF12698">
    <property type="entry name" value="ABC2_membrane_3"/>
    <property type="match status" value="1"/>
</dbReference>
<name>A0ABV6KPR0_9BACI</name>
<feature type="transmembrane region" description="Helical" evidence="7">
    <location>
        <begin position="21"/>
        <end position="39"/>
    </location>
</feature>
<accession>A0ABV6KPR0</accession>
<feature type="transmembrane region" description="Helical" evidence="7">
    <location>
        <begin position="339"/>
        <end position="357"/>
    </location>
</feature>
<feature type="transmembrane region" description="Helical" evidence="7">
    <location>
        <begin position="184"/>
        <end position="208"/>
    </location>
</feature>
<keyword evidence="2" id="KW-1003">Cell membrane</keyword>
<evidence type="ECO:0000313" key="9">
    <source>
        <dbReference type="EMBL" id="MFC0475040.1"/>
    </source>
</evidence>
<evidence type="ECO:0000256" key="2">
    <source>
        <dbReference type="ARBA" id="ARBA00022475"/>
    </source>
</evidence>
<comment type="caution">
    <text evidence="9">The sequence shown here is derived from an EMBL/GenBank/DDBJ whole genome shotgun (WGS) entry which is preliminary data.</text>
</comment>
<evidence type="ECO:0000256" key="7">
    <source>
        <dbReference type="SAM" id="Phobius"/>
    </source>
</evidence>
<feature type="transmembrane region" description="Helical" evidence="7">
    <location>
        <begin position="275"/>
        <end position="302"/>
    </location>
</feature>
<keyword evidence="6" id="KW-0175">Coiled coil</keyword>
<dbReference type="Proteomes" id="UP001589738">
    <property type="component" value="Unassembled WGS sequence"/>
</dbReference>
<evidence type="ECO:0000259" key="8">
    <source>
        <dbReference type="Pfam" id="PF12698"/>
    </source>
</evidence>
<keyword evidence="3 7" id="KW-0812">Transmembrane</keyword>
<feature type="coiled-coil region" evidence="6">
    <location>
        <begin position="128"/>
        <end position="155"/>
    </location>
</feature>
<feature type="transmembrane region" description="Helical" evidence="7">
    <location>
        <begin position="369"/>
        <end position="391"/>
    </location>
</feature>
<feature type="domain" description="ABC-2 type transporter transmembrane" evidence="8">
    <location>
        <begin position="19"/>
        <end position="388"/>
    </location>
</feature>
<dbReference type="RefSeq" id="WP_160548188.1">
    <property type="nucleotide sequence ID" value="NZ_JBHLUU010000022.1"/>
</dbReference>
<feature type="transmembrane region" description="Helical" evidence="7">
    <location>
        <begin position="229"/>
        <end position="255"/>
    </location>
</feature>
<evidence type="ECO:0000256" key="5">
    <source>
        <dbReference type="ARBA" id="ARBA00023136"/>
    </source>
</evidence>
<gene>
    <name evidence="9" type="ORF">ACFFHF_07190</name>
</gene>
<evidence type="ECO:0000313" key="10">
    <source>
        <dbReference type="Proteomes" id="UP001589738"/>
    </source>
</evidence>
<sequence length="417" mass="46352">MSKFWIILAHTYMSKVKSKSFIITTAVTLLLIVGLTNLSNVMDYFNKGESGEEIAVIDESEAIFSPLKQQVEAVNEDIKLTQFTGDEDAAKEAIREGEYDGLLLVRLNNVNLPEATYHAMTIADTTIANEVKNSLQQLKTQLAATQMELSTEELAKLYEPVDFEQLALEENAKTEEELNQARGLVYVLLFVIYFSVILYANMIAMEVATEKSSRVMEILISSVSPIKQMFAKILGIGLVSITQMAVLLGVGYVSMKQNLDTMQGGFFSYLGFGDLPLATLIYAVVFFILGYFLYSTLAAFLGSLVSRIEDLQQMITPMTMLVVAGFMIAMFGLGQPETPFITISSYIPFFAPMLMFMRVGMLSLPIWEPILAIAILIITIILLAIFGARVYRGGVLMYGRSTSFKDIKKALQLTKNE</sequence>
<dbReference type="PANTHER" id="PTHR30294:SF29">
    <property type="entry name" value="MULTIDRUG ABC TRANSPORTER PERMEASE YBHS-RELATED"/>
    <property type="match status" value="1"/>
</dbReference>
<dbReference type="InterPro" id="IPR051449">
    <property type="entry name" value="ABC-2_transporter_component"/>
</dbReference>
<keyword evidence="10" id="KW-1185">Reference proteome</keyword>
<protein>
    <submittedName>
        <fullName evidence="9">ABC transporter permease</fullName>
    </submittedName>
</protein>
<evidence type="ECO:0000256" key="4">
    <source>
        <dbReference type="ARBA" id="ARBA00022989"/>
    </source>
</evidence>
<feature type="transmembrane region" description="Helical" evidence="7">
    <location>
        <begin position="314"/>
        <end position="333"/>
    </location>
</feature>
<organism evidence="9 10">
    <name type="scientific">Robertmurraya beringensis</name>
    <dbReference type="NCBI Taxonomy" id="641660"/>
    <lineage>
        <taxon>Bacteria</taxon>
        <taxon>Bacillati</taxon>
        <taxon>Bacillota</taxon>
        <taxon>Bacilli</taxon>
        <taxon>Bacillales</taxon>
        <taxon>Bacillaceae</taxon>
        <taxon>Robertmurraya</taxon>
    </lineage>
</organism>
<keyword evidence="5 7" id="KW-0472">Membrane</keyword>
<evidence type="ECO:0000256" key="3">
    <source>
        <dbReference type="ARBA" id="ARBA00022692"/>
    </source>
</evidence>
<proteinExistence type="predicted"/>
<dbReference type="EMBL" id="JBHLUU010000022">
    <property type="protein sequence ID" value="MFC0475040.1"/>
    <property type="molecule type" value="Genomic_DNA"/>
</dbReference>
<keyword evidence="4 7" id="KW-1133">Transmembrane helix</keyword>